<dbReference type="InterPro" id="IPR036388">
    <property type="entry name" value="WH-like_DNA-bd_sf"/>
</dbReference>
<dbReference type="GO" id="GO:0003677">
    <property type="term" value="F:DNA binding"/>
    <property type="evidence" value="ECO:0007669"/>
    <property type="project" value="UniProtKB-KW"/>
</dbReference>
<dbReference type="SUPFAM" id="SSF46785">
    <property type="entry name" value="Winged helix' DNA-binding domain"/>
    <property type="match status" value="1"/>
</dbReference>
<evidence type="ECO:0000256" key="4">
    <source>
        <dbReference type="SAM" id="MobiDB-lite"/>
    </source>
</evidence>
<keyword evidence="1" id="KW-0805">Transcription regulation</keyword>
<proteinExistence type="predicted"/>
<dbReference type="InterPro" id="IPR002577">
    <property type="entry name" value="HTH_HxlR"/>
</dbReference>
<dbReference type="Pfam" id="PF01638">
    <property type="entry name" value="HxlR"/>
    <property type="match status" value="1"/>
</dbReference>
<evidence type="ECO:0000256" key="2">
    <source>
        <dbReference type="ARBA" id="ARBA00023125"/>
    </source>
</evidence>
<reference evidence="6" key="2">
    <citation type="submission" date="2020-09" db="EMBL/GenBank/DDBJ databases">
        <authorList>
            <person name="Sun Q."/>
            <person name="Zhou Y."/>
        </authorList>
    </citation>
    <scope>NUCLEOTIDE SEQUENCE</scope>
    <source>
        <strain evidence="6">CGMCC 1.12813</strain>
    </source>
</reference>
<dbReference type="Proteomes" id="UP000606922">
    <property type="component" value="Unassembled WGS sequence"/>
</dbReference>
<reference evidence="6" key="1">
    <citation type="journal article" date="2014" name="Int. J. Syst. Evol. Microbiol.">
        <title>Complete genome sequence of Corynebacterium casei LMG S-19264T (=DSM 44701T), isolated from a smear-ripened cheese.</title>
        <authorList>
            <consortium name="US DOE Joint Genome Institute (JGI-PGF)"/>
            <person name="Walter F."/>
            <person name="Albersmeier A."/>
            <person name="Kalinowski J."/>
            <person name="Ruckert C."/>
        </authorList>
    </citation>
    <scope>NUCLEOTIDE SEQUENCE</scope>
    <source>
        <strain evidence="6">CGMCC 1.12813</strain>
    </source>
</reference>
<gene>
    <name evidence="6" type="ORF">GCM10010979_06660</name>
</gene>
<evidence type="ECO:0000259" key="5">
    <source>
        <dbReference type="PROSITE" id="PS51118"/>
    </source>
</evidence>
<dbReference type="InterPro" id="IPR036390">
    <property type="entry name" value="WH_DNA-bd_sf"/>
</dbReference>
<keyword evidence="3" id="KW-0804">Transcription</keyword>
<feature type="region of interest" description="Disordered" evidence="4">
    <location>
        <begin position="19"/>
        <end position="47"/>
    </location>
</feature>
<evidence type="ECO:0000313" key="6">
    <source>
        <dbReference type="EMBL" id="GGA94845.1"/>
    </source>
</evidence>
<dbReference type="PROSITE" id="PS51118">
    <property type="entry name" value="HTH_HXLR"/>
    <property type="match status" value="1"/>
</dbReference>
<sequence>MQFVSYRFAGVPRAGHTCATIQPSLPRHSRSVRASRPLSTDPPQRTYPALPRVSGESLFADPESRRVSEHLNRSLTVIGVRWNGLILATLTPGPLGFSALRRSIDGLGDAVLSTRLVRLADAGLVRREVEVGPPTTITYSLTPAGQAIVPALEALASWSRSYLK</sequence>
<dbReference type="PANTHER" id="PTHR33204:SF37">
    <property type="entry name" value="HTH-TYPE TRANSCRIPTIONAL REGULATOR YODB"/>
    <property type="match status" value="1"/>
</dbReference>
<protein>
    <recommendedName>
        <fullName evidence="5">HTH hxlR-type domain-containing protein</fullName>
    </recommendedName>
</protein>
<evidence type="ECO:0000256" key="1">
    <source>
        <dbReference type="ARBA" id="ARBA00023015"/>
    </source>
</evidence>
<dbReference type="EMBL" id="BMGB01000001">
    <property type="protein sequence ID" value="GGA94845.1"/>
    <property type="molecule type" value="Genomic_DNA"/>
</dbReference>
<comment type="caution">
    <text evidence="6">The sequence shown here is derived from an EMBL/GenBank/DDBJ whole genome shotgun (WGS) entry which is preliminary data.</text>
</comment>
<keyword evidence="2" id="KW-0238">DNA-binding</keyword>
<feature type="domain" description="HTH hxlR-type" evidence="5">
    <location>
        <begin position="68"/>
        <end position="164"/>
    </location>
</feature>
<dbReference type="AlphaFoldDB" id="A0A916SFK4"/>
<evidence type="ECO:0000313" key="7">
    <source>
        <dbReference type="Proteomes" id="UP000606922"/>
    </source>
</evidence>
<accession>A0A916SFK4</accession>
<dbReference type="PANTHER" id="PTHR33204">
    <property type="entry name" value="TRANSCRIPTIONAL REGULATOR, MARR FAMILY"/>
    <property type="match status" value="1"/>
</dbReference>
<organism evidence="6 7">
    <name type="scientific">Conyzicola nivalis</name>
    <dbReference type="NCBI Taxonomy" id="1477021"/>
    <lineage>
        <taxon>Bacteria</taxon>
        <taxon>Bacillati</taxon>
        <taxon>Actinomycetota</taxon>
        <taxon>Actinomycetes</taxon>
        <taxon>Micrococcales</taxon>
        <taxon>Microbacteriaceae</taxon>
        <taxon>Conyzicola</taxon>
    </lineage>
</organism>
<dbReference type="Gene3D" id="1.10.10.10">
    <property type="entry name" value="Winged helix-like DNA-binding domain superfamily/Winged helix DNA-binding domain"/>
    <property type="match status" value="1"/>
</dbReference>
<evidence type="ECO:0000256" key="3">
    <source>
        <dbReference type="ARBA" id="ARBA00023163"/>
    </source>
</evidence>
<name>A0A916SFK4_9MICO</name>
<keyword evidence="7" id="KW-1185">Reference proteome</keyword>